<sequence>MQELIRRRRRAGFVGRRDELAVFRDNFDVPPEDERHRFLFHIHGDAGVGKSSLVQELLQLAEERSAVTATVDDSVSSVPEAMAAISEQFGRQGRPLKALDRMLATYRQRRHEAESASAALIGQQESPAGPEGGALPAPLNPLSPPVPTPSSMIVAQAGLIGLGMLPAIGAFAGAADPAQIARGTDRLRAALSARFGKQEDVQLVLDPLQVLTPVLVSELERVATDTAPWIALFFDTYERTGPFLDTWLRDLMTSDRYGALPAHVVITLAGQGRLDPRCWADCADFVCDLPLAPFTESEARTLLTAKGVVDERVVQDVLRLSGRLPVLVSTLAENPPTDPDDAADPSVTAVEGFLRGEHDEVRRAAALACALPRRLDEDVFRVAVDEEGFRAVVDTDAAGLFGRLRALPFVSERGGRVQYHDVVRAPMLRLQRISSPQRWRERHTRLAEAFAGWRERAAEGQDPDELWAYEPWRELRLAETYHRLCAGPAPALPQALRDGIDACDEGAAAVRRWARTLAEAGEDSDAEVLRRWGQDCLEALTDERHEGQERHGRSDQSDQSTQSDQSDQGDQGDQGGTIRVLGILLARGRLTPEARATALVVRGRDHRDADEFEAALADFTEALTLAPELARAHYGLGVTLARTGDVEGALTALDEAERLSPDTAWIIGERGETKRQFGRYEAALADLDRAVALDPSDAWALASRGQAKNQLGRYQEALADLDRAIELDQEYTWALIRRAGVRRALGDVEAALADLDRADRVSPDHAWIHGERGEILRLADRHDEALPAFDRAIAIRPDYDWAYASRGMSLHELGRHEEALADLDRAIELDQEYTWALIRRAGVRRALGDVDAALADLERARTIEPDNAWLLFQQGETLTLADRHDEAVTAFDRAIAIRPDHGRAYASRGMSLRELGRHEEALADLDRVVELDESDVWALVLRAVVRRGATGDTAGALADLERARTIEPDHAWLLSQYAETLRLIGRTAEAVSAFDRAVALAPDDGWAVGSRGQTHHALGQYDEAIADLDVAVRLLPETAWVLAERGEVHATVEQFEAAYRDLDRAIELDPQYRWALASRAHLHLSTGRPLRALADLDRCLALGHDPARTHVRRASVLLSLGRMPDALAALDTAEEAGADSTRALASRTEALRRSGRYDEARAVARRLLETEPCEGSFHLAMELALREGLESAAPLFRDAERLLLTDEEPPGPASPPSRTQAGELAVTACALGDWARADTLLDLFLATGSVYDELADAAAYLTELARCPRADTTRLAERLQRVTEVRDALKPDDDIADDIADDMADDIADEPS</sequence>
<evidence type="ECO:0000313" key="2">
    <source>
        <dbReference type="Proteomes" id="UP001375539"/>
    </source>
</evidence>
<reference evidence="1" key="1">
    <citation type="submission" date="2024-03" db="EMBL/GenBank/DDBJ databases">
        <title>Novel Streptomyces species of biotechnological and ecological value are a feature of Machair soil.</title>
        <authorList>
            <person name="Prole J.R."/>
            <person name="Goodfellow M."/>
            <person name="Allenby N."/>
            <person name="Ward A.C."/>
        </authorList>
    </citation>
    <scope>NUCLEOTIDE SEQUENCE</scope>
    <source>
        <strain evidence="1">MS1.AVA.4</strain>
    </source>
</reference>
<dbReference type="EMBL" id="JBBKAI010000002">
    <property type="protein sequence ID" value="MEJ8657935.1"/>
    <property type="molecule type" value="Genomic_DNA"/>
</dbReference>
<comment type="caution">
    <text evidence="1">The sequence shown here is derived from an EMBL/GenBank/DDBJ whole genome shotgun (WGS) entry which is preliminary data.</text>
</comment>
<name>A0ACC6QI45_9ACTN</name>
<proteinExistence type="predicted"/>
<gene>
    <name evidence="1" type="ORF">WKI58_15605</name>
</gene>
<evidence type="ECO:0000313" key="1">
    <source>
        <dbReference type="EMBL" id="MEJ8657935.1"/>
    </source>
</evidence>
<accession>A0ACC6QI45</accession>
<protein>
    <submittedName>
        <fullName evidence="1">Tetratricopeptide repeat protein</fullName>
    </submittedName>
</protein>
<organism evidence="1 2">
    <name type="scientific">Streptomyces pratisoli</name>
    <dbReference type="NCBI Taxonomy" id="3139917"/>
    <lineage>
        <taxon>Bacteria</taxon>
        <taxon>Bacillati</taxon>
        <taxon>Actinomycetota</taxon>
        <taxon>Actinomycetes</taxon>
        <taxon>Kitasatosporales</taxon>
        <taxon>Streptomycetaceae</taxon>
        <taxon>Streptomyces</taxon>
    </lineage>
</organism>
<keyword evidence="2" id="KW-1185">Reference proteome</keyword>
<dbReference type="Proteomes" id="UP001375539">
    <property type="component" value="Unassembled WGS sequence"/>
</dbReference>